<proteinExistence type="inferred from homology"/>
<comment type="similarity">
    <text evidence="2">Belongs to the methyl-accepting chemotaxis (MCP) protein family.</text>
</comment>
<keyword evidence="8" id="KW-1185">Reference proteome</keyword>
<keyword evidence="4" id="KW-1133">Transmembrane helix</keyword>
<gene>
    <name evidence="7" type="ORF">J2X19_002733</name>
</gene>
<accession>A0ABU2C9P1</accession>
<dbReference type="Proteomes" id="UP001180487">
    <property type="component" value="Unassembled WGS sequence"/>
</dbReference>
<keyword evidence="3" id="KW-0807">Transducer</keyword>
<dbReference type="InterPro" id="IPR051310">
    <property type="entry name" value="MCP_chemotaxis"/>
</dbReference>
<feature type="domain" description="Methyl-accepting transducer" evidence="5">
    <location>
        <begin position="165"/>
        <end position="394"/>
    </location>
</feature>
<dbReference type="Pfam" id="PF00015">
    <property type="entry name" value="MCPsignal"/>
    <property type="match status" value="1"/>
</dbReference>
<dbReference type="InterPro" id="IPR004089">
    <property type="entry name" value="MCPsignal_dom"/>
</dbReference>
<name>A0ABU2C9P1_9BURK</name>
<protein>
    <submittedName>
        <fullName evidence="7">Methyl-accepting chemotaxis protein</fullName>
    </submittedName>
</protein>
<reference evidence="7 8" key="1">
    <citation type="submission" date="2023-07" db="EMBL/GenBank/DDBJ databases">
        <title>Sorghum-associated microbial communities from plants grown in Nebraska, USA.</title>
        <authorList>
            <person name="Schachtman D."/>
        </authorList>
    </citation>
    <scope>NUCLEOTIDE SEQUENCE [LARGE SCALE GENOMIC DNA]</scope>
    <source>
        <strain evidence="7 8">BE313</strain>
    </source>
</reference>
<dbReference type="RefSeq" id="WP_133249808.1">
    <property type="nucleotide sequence ID" value="NZ_JAVDXT010000002.1"/>
</dbReference>
<feature type="domain" description="HAMP" evidence="6">
    <location>
        <begin position="108"/>
        <end position="160"/>
    </location>
</feature>
<dbReference type="CDD" id="cd06225">
    <property type="entry name" value="HAMP"/>
    <property type="match status" value="1"/>
</dbReference>
<dbReference type="PROSITE" id="PS50885">
    <property type="entry name" value="HAMP"/>
    <property type="match status" value="1"/>
</dbReference>
<evidence type="ECO:0000256" key="3">
    <source>
        <dbReference type="PROSITE-ProRule" id="PRU00284"/>
    </source>
</evidence>
<feature type="transmembrane region" description="Helical" evidence="4">
    <location>
        <begin position="15"/>
        <end position="36"/>
    </location>
</feature>
<evidence type="ECO:0000256" key="2">
    <source>
        <dbReference type="ARBA" id="ARBA00029447"/>
    </source>
</evidence>
<dbReference type="Pfam" id="PF00672">
    <property type="entry name" value="HAMP"/>
    <property type="match status" value="1"/>
</dbReference>
<evidence type="ECO:0000313" key="7">
    <source>
        <dbReference type="EMBL" id="MDR7378054.1"/>
    </source>
</evidence>
<evidence type="ECO:0000256" key="4">
    <source>
        <dbReference type="SAM" id="Phobius"/>
    </source>
</evidence>
<dbReference type="SUPFAM" id="SSF58104">
    <property type="entry name" value="Methyl-accepting chemotaxis protein (MCP) signaling domain"/>
    <property type="match status" value="1"/>
</dbReference>
<keyword evidence="4" id="KW-0472">Membrane</keyword>
<organism evidence="7 8">
    <name type="scientific">Rhodoferax ferrireducens</name>
    <dbReference type="NCBI Taxonomy" id="192843"/>
    <lineage>
        <taxon>Bacteria</taxon>
        <taxon>Pseudomonadati</taxon>
        <taxon>Pseudomonadota</taxon>
        <taxon>Betaproteobacteria</taxon>
        <taxon>Burkholderiales</taxon>
        <taxon>Comamonadaceae</taxon>
        <taxon>Rhodoferax</taxon>
    </lineage>
</organism>
<evidence type="ECO:0000256" key="1">
    <source>
        <dbReference type="ARBA" id="ARBA00022481"/>
    </source>
</evidence>
<sequence length="409" mass="42674">MPFFSNMKVSTRLNLGFALVLALLVVIVTVATLRFGELAQMNRRTLQDGLAKSAAAATVNEMVDLQKQQLQKDAAAQDAYIASTTTLLVALCGVTVALGAAISILLGNSISGPLKEALLIADTVASGDLSQDFESDRGGEFGKLLNSMGDMEDKLTELVTSIKDSTGSILLASKEIAAGNADLSARTETQASSLEETAASMEQLTATVRQNAQREQVANGLAANASKIAQRGGDAVGEVVETMDAISRSSKKIVDIIEVIEGIAFQTNILALNAAVEAARAGEQGRGFAVVASEVRTLAQRSADAAKEIKGLIGDSVHQVESGSLRVDQAGRTMQEIVQAVQQVTSVLAEMADASAQQSIGIEHVNQAVVQLEAVTQQNASLVEETAAAAASMATQVEQLQASVDTFKV</sequence>
<dbReference type="Gene3D" id="1.10.287.950">
    <property type="entry name" value="Methyl-accepting chemotaxis protein"/>
    <property type="match status" value="1"/>
</dbReference>
<evidence type="ECO:0000259" key="6">
    <source>
        <dbReference type="PROSITE" id="PS50885"/>
    </source>
</evidence>
<dbReference type="PANTHER" id="PTHR43531:SF14">
    <property type="entry name" value="METHYL-ACCEPTING CHEMOTAXIS PROTEIN I-RELATED"/>
    <property type="match status" value="1"/>
</dbReference>
<evidence type="ECO:0000259" key="5">
    <source>
        <dbReference type="PROSITE" id="PS50111"/>
    </source>
</evidence>
<comment type="caution">
    <text evidence="7">The sequence shown here is derived from an EMBL/GenBank/DDBJ whole genome shotgun (WGS) entry which is preliminary data.</text>
</comment>
<dbReference type="PRINTS" id="PR00260">
    <property type="entry name" value="CHEMTRNSDUCR"/>
</dbReference>
<dbReference type="SMART" id="SM00304">
    <property type="entry name" value="HAMP"/>
    <property type="match status" value="1"/>
</dbReference>
<dbReference type="SMART" id="SM00283">
    <property type="entry name" value="MA"/>
    <property type="match status" value="1"/>
</dbReference>
<dbReference type="PROSITE" id="PS50111">
    <property type="entry name" value="CHEMOTAXIS_TRANSDUC_2"/>
    <property type="match status" value="1"/>
</dbReference>
<keyword evidence="1" id="KW-0488">Methylation</keyword>
<keyword evidence="4" id="KW-0812">Transmembrane</keyword>
<dbReference type="InterPro" id="IPR004090">
    <property type="entry name" value="Chemotax_Me-accpt_rcpt"/>
</dbReference>
<dbReference type="PANTHER" id="PTHR43531">
    <property type="entry name" value="PROTEIN ICFG"/>
    <property type="match status" value="1"/>
</dbReference>
<dbReference type="CDD" id="cd11386">
    <property type="entry name" value="MCP_signal"/>
    <property type="match status" value="1"/>
</dbReference>
<evidence type="ECO:0000313" key="8">
    <source>
        <dbReference type="Proteomes" id="UP001180487"/>
    </source>
</evidence>
<feature type="transmembrane region" description="Helical" evidence="4">
    <location>
        <begin position="79"/>
        <end position="106"/>
    </location>
</feature>
<dbReference type="InterPro" id="IPR003660">
    <property type="entry name" value="HAMP_dom"/>
</dbReference>
<dbReference type="EMBL" id="JAVDXT010000002">
    <property type="protein sequence ID" value="MDR7378054.1"/>
    <property type="molecule type" value="Genomic_DNA"/>
</dbReference>